<dbReference type="EMBL" id="VIBQ01000017">
    <property type="protein sequence ID" value="KAB8360809.1"/>
    <property type="molecule type" value="Genomic_DNA"/>
</dbReference>
<dbReference type="AlphaFoldDB" id="A0A5N6KYA5"/>
<evidence type="ECO:0000313" key="3">
    <source>
        <dbReference type="Proteomes" id="UP000327013"/>
    </source>
</evidence>
<name>A0A5N6KYA5_9ROSI</name>
<evidence type="ECO:0000313" key="2">
    <source>
        <dbReference type="EMBL" id="KAB8360809.1"/>
    </source>
</evidence>
<feature type="region of interest" description="Disordered" evidence="1">
    <location>
        <begin position="719"/>
        <end position="754"/>
    </location>
</feature>
<accession>A0A5N6KYA5</accession>
<comment type="caution">
    <text evidence="2">The sequence shown here is derived from an EMBL/GenBank/DDBJ whole genome shotgun (WGS) entry which is preliminary data.</text>
</comment>
<evidence type="ECO:0000256" key="1">
    <source>
        <dbReference type="SAM" id="MobiDB-lite"/>
    </source>
</evidence>
<organism evidence="2 3">
    <name type="scientific">Carpinus fangiana</name>
    <dbReference type="NCBI Taxonomy" id="176857"/>
    <lineage>
        <taxon>Eukaryota</taxon>
        <taxon>Viridiplantae</taxon>
        <taxon>Streptophyta</taxon>
        <taxon>Embryophyta</taxon>
        <taxon>Tracheophyta</taxon>
        <taxon>Spermatophyta</taxon>
        <taxon>Magnoliopsida</taxon>
        <taxon>eudicotyledons</taxon>
        <taxon>Gunneridae</taxon>
        <taxon>Pentapetalae</taxon>
        <taxon>rosids</taxon>
        <taxon>fabids</taxon>
        <taxon>Fagales</taxon>
        <taxon>Betulaceae</taxon>
        <taxon>Carpinus</taxon>
    </lineage>
</organism>
<gene>
    <name evidence="2" type="ORF">FH972_024543</name>
</gene>
<dbReference type="OrthoDB" id="439943at2759"/>
<reference evidence="2 3" key="1">
    <citation type="submission" date="2019-06" db="EMBL/GenBank/DDBJ databases">
        <title>A chromosomal-level reference genome of Carpinus fangiana (Coryloideae, Betulaceae).</title>
        <authorList>
            <person name="Yang X."/>
            <person name="Wang Z."/>
            <person name="Zhang L."/>
            <person name="Hao G."/>
            <person name="Liu J."/>
            <person name="Yang Y."/>
        </authorList>
    </citation>
    <scope>NUCLEOTIDE SEQUENCE [LARGE SCALE GENOMIC DNA]</scope>
    <source>
        <strain evidence="2">Cfa_2016G</strain>
        <tissue evidence="2">Leaf</tissue>
    </source>
</reference>
<protein>
    <submittedName>
        <fullName evidence="2">Uncharacterized protein</fullName>
    </submittedName>
</protein>
<feature type="compositionally biased region" description="Basic residues" evidence="1">
    <location>
        <begin position="720"/>
        <end position="730"/>
    </location>
</feature>
<keyword evidence="3" id="KW-1185">Reference proteome</keyword>
<feature type="region of interest" description="Disordered" evidence="1">
    <location>
        <begin position="226"/>
        <end position="247"/>
    </location>
</feature>
<feature type="compositionally biased region" description="Polar residues" evidence="1">
    <location>
        <begin position="77"/>
        <end position="101"/>
    </location>
</feature>
<proteinExistence type="predicted"/>
<feature type="compositionally biased region" description="Acidic residues" evidence="1">
    <location>
        <begin position="25"/>
        <end position="35"/>
    </location>
</feature>
<feature type="compositionally biased region" description="Basic residues" evidence="1">
    <location>
        <begin position="739"/>
        <end position="754"/>
    </location>
</feature>
<sequence>MDAENAERLLFPAFLPREYPYAPIDDSDMDSDVVSEDGHSCASLADSTYEIVSNHPDQTSDPAEESDFTAPDDTRSNDGSSDFSEPDTPHTQNTPQQSTDGEQAIEDESVIHESADSSQAEDVEASAMTSGTIVSAVMSTGGDAATSYSFPSSPAVPISQVECPRAAQSLRLDRPLRIIYHGPESYRVEILDKIAQAVATSLDAGLAKDSQQDGYEHFQVISLPSSASSVHSPQNTPKPGAPPDVTLIPSSGVEVAVQICDLCSDPSMERRKASCRDRTSISGVCAESHDLDGLDDSNKSAMRKTACHQIGFCNLHRLYEREKYDGKVKPDLAVFFHSTSQLDPGLKVCASSCSHICSAATSRIGIPVLDIAEDVRFSAIDTPRFVPSRGLAPHLLEQQIGEAGSVARPLDLQAFFALDTTSLNRNIALLTGLHDGQFDMSMPSFVEIKAWTRKCIHPSNMQYVVRHPTFLLVGLMLAVAMILSQLQTNKGLRAVEVVPDLSSTNATLAVATTYTRTGVASSVKPSTSSSATRKVTSSIRNVTSLYSAEAWRMDTLASSLFGADGMRWVSLANAELDSVLVAVQATLHTLLLHIQKTWTTLHNQYVRASRAATKLAVEQNPFKDLEHAVKVWPKNAACVRRRLRHKPNHSIMLANVHCESQRLSKEASKAWEQGVRKAKVLSQVSRDTSQALFQNYKKTATAFRDTNLQKIKERTAKLTNKARRRAHQVRARGSNAKKDKSKCRSVKHGRCNGH</sequence>
<feature type="region of interest" description="Disordered" evidence="1">
    <location>
        <begin position="1"/>
        <end position="103"/>
    </location>
</feature>
<dbReference type="Proteomes" id="UP000327013">
    <property type="component" value="Unassembled WGS sequence"/>
</dbReference>